<dbReference type="eggNOG" id="COG1540">
    <property type="taxonomic scope" value="Bacteria"/>
</dbReference>
<dbReference type="InterPro" id="IPR005501">
    <property type="entry name" value="LamB/YcsF/PxpA-like"/>
</dbReference>
<organism evidence="1 2">
    <name type="scientific">Hyphomonas polymorpha PS728</name>
    <dbReference type="NCBI Taxonomy" id="1280954"/>
    <lineage>
        <taxon>Bacteria</taxon>
        <taxon>Pseudomonadati</taxon>
        <taxon>Pseudomonadota</taxon>
        <taxon>Alphaproteobacteria</taxon>
        <taxon>Hyphomonadales</taxon>
        <taxon>Hyphomonadaceae</taxon>
        <taxon>Hyphomonas</taxon>
    </lineage>
</organism>
<dbReference type="Gene3D" id="3.20.20.370">
    <property type="entry name" value="Glycoside hydrolase/deacetylase"/>
    <property type="match status" value="1"/>
</dbReference>
<comment type="caution">
    <text evidence="1">The sequence shown here is derived from an EMBL/GenBank/DDBJ whole genome shotgun (WGS) entry which is preliminary data.</text>
</comment>
<dbReference type="GO" id="GO:0005975">
    <property type="term" value="P:carbohydrate metabolic process"/>
    <property type="evidence" value="ECO:0007669"/>
    <property type="project" value="InterPro"/>
</dbReference>
<dbReference type="PANTHER" id="PTHR30292">
    <property type="entry name" value="UNCHARACTERIZED PROTEIN YBGL-RELATED"/>
    <property type="match status" value="1"/>
</dbReference>
<dbReference type="NCBIfam" id="NF003814">
    <property type="entry name" value="PRK05406.1-3"/>
    <property type="match status" value="1"/>
</dbReference>
<protein>
    <submittedName>
        <fullName evidence="1">LamB/YcsF family protein</fullName>
    </submittedName>
</protein>
<sequence>MTRSICLNADIGELPGEAGRALDRAILRQVSRCSIACGGHAGDTESMTQTLQMAQEFGVLAGAHPSYPDREGFGRSRNNVSAAELATSLKDQVSDLLRIAAATGTQVRHIKPHGALYNDAAKDAGLAGMVAALCAETGIPVLIGPPASQMERAARVSGLTYVAEGFADRAYEADLSLTPRNLPGAVFRDAESQNAQALSIALRHEVITRTGETVPLHVQTLCLHGDTPGAAENAARLRTVLEARGVTIRP</sequence>
<dbReference type="PATRIC" id="fig|1280954.3.peg.1449"/>
<dbReference type="Pfam" id="PF03746">
    <property type="entry name" value="LamB_YcsF"/>
    <property type="match status" value="1"/>
</dbReference>
<dbReference type="OrthoDB" id="9773478at2"/>
<dbReference type="RefSeq" id="WP_035596329.1">
    <property type="nucleotide sequence ID" value="NZ_ARYM01000007.1"/>
</dbReference>
<dbReference type="CDD" id="cd10801">
    <property type="entry name" value="LamB_YcsF_like_1"/>
    <property type="match status" value="1"/>
</dbReference>
<dbReference type="PANTHER" id="PTHR30292:SF0">
    <property type="entry name" value="5-OXOPROLINASE SUBUNIT A"/>
    <property type="match status" value="1"/>
</dbReference>
<dbReference type="InterPro" id="IPR011330">
    <property type="entry name" value="Glyco_hydro/deAcase_b/a-brl"/>
</dbReference>
<evidence type="ECO:0000313" key="1">
    <source>
        <dbReference type="EMBL" id="KCZ98982.1"/>
    </source>
</evidence>
<evidence type="ECO:0000313" key="2">
    <source>
        <dbReference type="Proteomes" id="UP000027100"/>
    </source>
</evidence>
<dbReference type="SUPFAM" id="SSF88713">
    <property type="entry name" value="Glycoside hydrolase/deacetylase"/>
    <property type="match status" value="1"/>
</dbReference>
<gene>
    <name evidence="1" type="ORF">HPO_07142</name>
</gene>
<proteinExistence type="predicted"/>
<dbReference type="Proteomes" id="UP000027100">
    <property type="component" value="Unassembled WGS sequence"/>
</dbReference>
<dbReference type="EMBL" id="ARYM01000007">
    <property type="protein sequence ID" value="KCZ98982.1"/>
    <property type="molecule type" value="Genomic_DNA"/>
</dbReference>
<dbReference type="STRING" id="1280954.HPO_07142"/>
<accession>A0A062VF60</accession>
<keyword evidence="2" id="KW-1185">Reference proteome</keyword>
<name>A0A062VF60_9PROT</name>
<reference evidence="1 2" key="1">
    <citation type="journal article" date="2014" name="Antonie Van Leeuwenhoek">
        <title>Hyphomonas beringensis sp. nov. and Hyphomonas chukchiensis sp. nov., isolated from surface seawater of the Bering Sea and Chukchi Sea.</title>
        <authorList>
            <person name="Li C."/>
            <person name="Lai Q."/>
            <person name="Li G."/>
            <person name="Dong C."/>
            <person name="Wang J."/>
            <person name="Liao Y."/>
            <person name="Shao Z."/>
        </authorList>
    </citation>
    <scope>NUCLEOTIDE SEQUENCE [LARGE SCALE GENOMIC DNA]</scope>
    <source>
        <strain evidence="1 2">PS728</strain>
    </source>
</reference>
<dbReference type="AlphaFoldDB" id="A0A062VF60"/>